<name>A0ACB9NII9_BAUVA</name>
<proteinExistence type="predicted"/>
<dbReference type="EMBL" id="CM039431">
    <property type="protein sequence ID" value="KAI4336173.1"/>
    <property type="molecule type" value="Genomic_DNA"/>
</dbReference>
<reference evidence="1 2" key="1">
    <citation type="journal article" date="2022" name="DNA Res.">
        <title>Chromosomal-level genome assembly of the orchid tree Bauhinia variegata (Leguminosae; Cercidoideae) supports the allotetraploid origin hypothesis of Bauhinia.</title>
        <authorList>
            <person name="Zhong Y."/>
            <person name="Chen Y."/>
            <person name="Zheng D."/>
            <person name="Pang J."/>
            <person name="Liu Y."/>
            <person name="Luo S."/>
            <person name="Meng S."/>
            <person name="Qian L."/>
            <person name="Wei D."/>
            <person name="Dai S."/>
            <person name="Zhou R."/>
        </authorList>
    </citation>
    <scope>NUCLEOTIDE SEQUENCE [LARGE SCALE GENOMIC DNA]</scope>
    <source>
        <strain evidence="1">BV-YZ2020</strain>
    </source>
</reference>
<comment type="caution">
    <text evidence="1">The sequence shown here is derived from an EMBL/GenBank/DDBJ whole genome shotgun (WGS) entry which is preliminary data.</text>
</comment>
<accession>A0ACB9NII9</accession>
<gene>
    <name evidence="1" type="ORF">L6164_014733</name>
</gene>
<dbReference type="Proteomes" id="UP000828941">
    <property type="component" value="Chromosome 6"/>
</dbReference>
<evidence type="ECO:0000313" key="1">
    <source>
        <dbReference type="EMBL" id="KAI4336173.1"/>
    </source>
</evidence>
<evidence type="ECO:0000313" key="2">
    <source>
        <dbReference type="Proteomes" id="UP000828941"/>
    </source>
</evidence>
<protein>
    <submittedName>
        <fullName evidence="1">Uncharacterized protein</fullName>
    </submittedName>
</protein>
<organism evidence="1 2">
    <name type="scientific">Bauhinia variegata</name>
    <name type="common">Purple orchid tree</name>
    <name type="synonym">Phanera variegata</name>
    <dbReference type="NCBI Taxonomy" id="167791"/>
    <lineage>
        <taxon>Eukaryota</taxon>
        <taxon>Viridiplantae</taxon>
        <taxon>Streptophyta</taxon>
        <taxon>Embryophyta</taxon>
        <taxon>Tracheophyta</taxon>
        <taxon>Spermatophyta</taxon>
        <taxon>Magnoliopsida</taxon>
        <taxon>eudicotyledons</taxon>
        <taxon>Gunneridae</taxon>
        <taxon>Pentapetalae</taxon>
        <taxon>rosids</taxon>
        <taxon>fabids</taxon>
        <taxon>Fabales</taxon>
        <taxon>Fabaceae</taxon>
        <taxon>Cercidoideae</taxon>
        <taxon>Cercideae</taxon>
        <taxon>Bauhiniinae</taxon>
        <taxon>Bauhinia</taxon>
    </lineage>
</organism>
<keyword evidence="2" id="KW-1185">Reference proteome</keyword>
<sequence length="125" mass="13270">MGSVVSSSKMSKEELEVALNKAKEIASSSAVVVFSKTYCGYCKRVKDLFKQLGVAFKVIELDQESDGSGIQSALAEWTGLRTVPNVFIGGKHIGGCDNVIAKYQVGQLMPLLNDAGAIANNSAQL</sequence>